<evidence type="ECO:0000256" key="1">
    <source>
        <dbReference type="SAM" id="MobiDB-lite"/>
    </source>
</evidence>
<dbReference type="InterPro" id="IPR036873">
    <property type="entry name" value="Rhodanese-like_dom_sf"/>
</dbReference>
<proteinExistence type="predicted"/>
<dbReference type="PROSITE" id="PS50206">
    <property type="entry name" value="RHODANESE_3"/>
    <property type="match status" value="1"/>
</dbReference>
<dbReference type="RefSeq" id="WP_235724286.1">
    <property type="nucleotide sequence ID" value="NZ_JAPKFM010000007.1"/>
</dbReference>
<evidence type="ECO:0000313" key="3">
    <source>
        <dbReference type="EMBL" id="MCX2964333.1"/>
    </source>
</evidence>
<dbReference type="SUPFAM" id="SSF52821">
    <property type="entry name" value="Rhodanese/Cell cycle control phosphatase"/>
    <property type="match status" value="1"/>
</dbReference>
<evidence type="ECO:0000259" key="2">
    <source>
        <dbReference type="PROSITE" id="PS50206"/>
    </source>
</evidence>
<dbReference type="PANTHER" id="PTHR45431:SF3">
    <property type="entry name" value="RHODANESE-LIKE DOMAIN-CONTAINING PROTEIN 15, CHLOROPLASTIC"/>
    <property type="match status" value="1"/>
</dbReference>
<sequence>MLALVAAATALAGCGASGGGAGSGTSSSTMPDDAVVIDVRTPAEFESGHLRGARNINLASGDFVEVIAALPVDVPYVVYCRTGNRSAQAVEIMRSTGFADVTDAGGLDDAQVSTGLPIESSSPTPPG</sequence>
<accession>A0A9X3I447</accession>
<feature type="domain" description="Rhodanese" evidence="2">
    <location>
        <begin position="30"/>
        <end position="119"/>
    </location>
</feature>
<dbReference type="EMBL" id="JAPKFM010000007">
    <property type="protein sequence ID" value="MCX2964333.1"/>
    <property type="molecule type" value="Genomic_DNA"/>
</dbReference>
<keyword evidence="4" id="KW-1185">Reference proteome</keyword>
<feature type="region of interest" description="Disordered" evidence="1">
    <location>
        <begin position="103"/>
        <end position="127"/>
    </location>
</feature>
<dbReference type="Proteomes" id="UP001143347">
    <property type="component" value="Unassembled WGS sequence"/>
</dbReference>
<reference evidence="3" key="1">
    <citation type="submission" date="2022-10" db="EMBL/GenBank/DDBJ databases">
        <title>WGS of marine actinomycetes from Thailand.</title>
        <authorList>
            <person name="Thawai C."/>
        </authorList>
    </citation>
    <scope>NUCLEOTIDE SEQUENCE</scope>
    <source>
        <strain evidence="3">SW21</strain>
    </source>
</reference>
<feature type="compositionally biased region" description="Polar residues" evidence="1">
    <location>
        <begin position="111"/>
        <end position="127"/>
    </location>
</feature>
<dbReference type="InterPro" id="IPR052367">
    <property type="entry name" value="Thiosulfate_ST/Rhodanese-like"/>
</dbReference>
<dbReference type="PANTHER" id="PTHR45431">
    <property type="entry name" value="RHODANESE-LIKE DOMAIN-CONTAINING PROTEIN 15, CHLOROPLASTIC"/>
    <property type="match status" value="1"/>
</dbReference>
<evidence type="ECO:0000313" key="4">
    <source>
        <dbReference type="Proteomes" id="UP001143347"/>
    </source>
</evidence>
<comment type="caution">
    <text evidence="3">The sequence shown here is derived from an EMBL/GenBank/DDBJ whole genome shotgun (WGS) entry which is preliminary data.</text>
</comment>
<protein>
    <submittedName>
        <fullName evidence="3">Rhodanese-like domain-containing protein</fullName>
    </submittedName>
</protein>
<dbReference type="Pfam" id="PF00581">
    <property type="entry name" value="Rhodanese"/>
    <property type="match status" value="1"/>
</dbReference>
<dbReference type="CDD" id="cd00158">
    <property type="entry name" value="RHOD"/>
    <property type="match status" value="1"/>
</dbReference>
<dbReference type="Gene3D" id="3.40.250.10">
    <property type="entry name" value="Rhodanese-like domain"/>
    <property type="match status" value="1"/>
</dbReference>
<organism evidence="3 4">
    <name type="scientific">Gordonia aquimaris</name>
    <dbReference type="NCBI Taxonomy" id="2984863"/>
    <lineage>
        <taxon>Bacteria</taxon>
        <taxon>Bacillati</taxon>
        <taxon>Actinomycetota</taxon>
        <taxon>Actinomycetes</taxon>
        <taxon>Mycobacteriales</taxon>
        <taxon>Gordoniaceae</taxon>
        <taxon>Gordonia</taxon>
    </lineage>
</organism>
<dbReference type="InterPro" id="IPR001763">
    <property type="entry name" value="Rhodanese-like_dom"/>
</dbReference>
<gene>
    <name evidence="3" type="ORF">OSB52_09550</name>
</gene>
<dbReference type="AlphaFoldDB" id="A0A9X3I447"/>
<name>A0A9X3I447_9ACTN</name>
<dbReference type="SMART" id="SM00450">
    <property type="entry name" value="RHOD"/>
    <property type="match status" value="1"/>
</dbReference>